<dbReference type="AlphaFoldDB" id="A0A2D0B667"/>
<dbReference type="GO" id="GO:0016758">
    <property type="term" value="F:hexosyltransferase activity"/>
    <property type="evidence" value="ECO:0007669"/>
    <property type="project" value="TreeGrafter"/>
</dbReference>
<protein>
    <submittedName>
        <fullName evidence="3">Glycosyltransferase, exosortase A system-associated</fullName>
    </submittedName>
</protein>
<evidence type="ECO:0000313" key="4">
    <source>
        <dbReference type="Proteomes" id="UP000197596"/>
    </source>
</evidence>
<dbReference type="OrthoDB" id="509705at2"/>
<dbReference type="SUPFAM" id="SSF53756">
    <property type="entry name" value="UDP-Glycosyltransferase/glycogen phosphorylase"/>
    <property type="match status" value="1"/>
</dbReference>
<feature type="domain" description="Glycosyltransferase subfamily 4-like N-terminal" evidence="1">
    <location>
        <begin position="16"/>
        <end position="190"/>
    </location>
</feature>
<dbReference type="InterPro" id="IPR024004">
    <property type="entry name" value="PEP-CTERM/XrtA_GlycosylTrfase"/>
</dbReference>
<dbReference type="Gene3D" id="3.40.50.2000">
    <property type="entry name" value="Glycogen Phosphorylase B"/>
    <property type="match status" value="2"/>
</dbReference>
<dbReference type="InterPro" id="IPR028098">
    <property type="entry name" value="Glyco_trans_4-like_N"/>
</dbReference>
<dbReference type="Pfam" id="PF13692">
    <property type="entry name" value="Glyco_trans_1_4"/>
    <property type="match status" value="1"/>
</dbReference>
<evidence type="ECO:0000313" key="2">
    <source>
        <dbReference type="EMBL" id="NUU01806.1"/>
    </source>
</evidence>
<proteinExistence type="predicted"/>
<reference evidence="2 5" key="2">
    <citation type="journal article" date="2020" name="Front. Plant Sci.">
        <title>Isolation of Rhizosphere Bacteria That Improve Quality and Water Stress Tolerance in Greenhouse Ornamentals.</title>
        <authorList>
            <person name="Nordstedt N.P."/>
            <person name="Jones M.L."/>
        </authorList>
    </citation>
    <scope>NUCLEOTIDE SEQUENCE [LARGE SCALE GENOMIC DNA]</scope>
    <source>
        <strain evidence="2 5">C6C2</strain>
    </source>
</reference>
<comment type="caution">
    <text evidence="3">The sequence shown here is derived from an EMBL/GenBank/DDBJ whole genome shotgun (WGS) entry which is preliminary data.</text>
</comment>
<evidence type="ECO:0000313" key="5">
    <source>
        <dbReference type="Proteomes" id="UP000536746"/>
    </source>
</evidence>
<gene>
    <name evidence="3" type="ORF">CEJ42_08140</name>
    <name evidence="2" type="ORF">HNO84_09355</name>
</gene>
<dbReference type="RefSeq" id="WP_079214622.1">
    <property type="nucleotide sequence ID" value="NZ_CP018845.1"/>
</dbReference>
<dbReference type="InterPro" id="IPR050194">
    <property type="entry name" value="Glycosyltransferase_grp1"/>
</dbReference>
<accession>A0A2D0B667</accession>
<dbReference type="Proteomes" id="UP000536746">
    <property type="component" value="Unassembled WGS sequence"/>
</dbReference>
<dbReference type="CDD" id="cd03794">
    <property type="entry name" value="GT4_WbuB-like"/>
    <property type="match status" value="1"/>
</dbReference>
<evidence type="ECO:0000259" key="1">
    <source>
        <dbReference type="Pfam" id="PF13579"/>
    </source>
</evidence>
<dbReference type="EMBL" id="NJGU01000004">
    <property type="protein sequence ID" value="OWY29813.1"/>
    <property type="molecule type" value="Genomic_DNA"/>
</dbReference>
<dbReference type="Pfam" id="PF13579">
    <property type="entry name" value="Glyco_trans_4_4"/>
    <property type="match status" value="1"/>
</dbReference>
<name>A0A2D0B667_9BURK</name>
<reference evidence="3 4" key="1">
    <citation type="submission" date="2017-06" db="EMBL/GenBank/DDBJ databases">
        <title>Herbaspirillum phytohormonus sp. nov., isolated from the root nodule of Robinia pseudoacacia in lead-zinc mine.</title>
        <authorList>
            <person name="Fan M."/>
            <person name="Lin Y."/>
        </authorList>
    </citation>
    <scope>NUCLEOTIDE SEQUENCE [LARGE SCALE GENOMIC DNA]</scope>
    <source>
        <strain evidence="3 4">HZ10</strain>
    </source>
</reference>
<dbReference type="PANTHER" id="PTHR45947">
    <property type="entry name" value="SULFOQUINOVOSYL TRANSFERASE SQD2"/>
    <property type="match status" value="1"/>
</dbReference>
<organism evidence="3 4">
    <name type="scientific">Herbaspirillum robiniae</name>
    <dbReference type="NCBI Taxonomy" id="2014887"/>
    <lineage>
        <taxon>Bacteria</taxon>
        <taxon>Pseudomonadati</taxon>
        <taxon>Pseudomonadota</taxon>
        <taxon>Betaproteobacteria</taxon>
        <taxon>Burkholderiales</taxon>
        <taxon>Oxalobacteraceae</taxon>
        <taxon>Herbaspirillum</taxon>
    </lineage>
</organism>
<dbReference type="Proteomes" id="UP000197596">
    <property type="component" value="Unassembled WGS sequence"/>
</dbReference>
<dbReference type="NCBIfam" id="TIGR04063">
    <property type="entry name" value="stp3"/>
    <property type="match status" value="1"/>
</dbReference>
<evidence type="ECO:0000313" key="3">
    <source>
        <dbReference type="EMBL" id="OWY29813.1"/>
    </source>
</evidence>
<dbReference type="EMBL" id="JABFMT010000007">
    <property type="protein sequence ID" value="NUU01806.1"/>
    <property type="molecule type" value="Genomic_DNA"/>
</dbReference>
<keyword evidence="5" id="KW-1185">Reference proteome</keyword>
<dbReference type="PANTHER" id="PTHR45947:SF3">
    <property type="entry name" value="SULFOQUINOVOSYL TRANSFERASE SQD2"/>
    <property type="match status" value="1"/>
</dbReference>
<keyword evidence="3" id="KW-0808">Transferase</keyword>
<sequence>MHILHILDHSIPLHSGYTFRTLSILQQQRALGWTTSHITSTKHGAIAALEEDVDGWRFFRTPLSSGPLARLPVLNQLAVIESLAKRLEEVARRIRPDVLHAHSPALNAIAALRVGRRLGIPVVYEVRAFWEDAAVDHGTSTEGGLRYRITRALETYALKRADAVTTICEGLRADIAARGVPLAKMTVIPNAVNIEDFTLGQAADPALARELGLEGKTLLGFIGSFYAYEGLPVLLKALPAMLAGNPDVRLLLVGGGPQDKELRALAAQLGIEDKVVFTGRVAHDQVQRYYNLIDVLVYPRLKMRLTDLVTPLKPLEAMAQGRLVAASDVGGHRELIVDGKTGVLFAAGAPEALAEKVLALLAAPQQWPQLRAAGRHFVETERNWAASVARYQNIYPRLVSPAAP</sequence>